<organism evidence="5">
    <name type="scientific">Flexilinea flocculi</name>
    <dbReference type="NCBI Taxonomy" id="1678840"/>
    <lineage>
        <taxon>Bacteria</taxon>
        <taxon>Bacillati</taxon>
        <taxon>Chloroflexota</taxon>
        <taxon>Anaerolineae</taxon>
        <taxon>Anaerolineales</taxon>
        <taxon>Anaerolineaceae</taxon>
        <taxon>Flexilinea</taxon>
    </lineage>
</organism>
<dbReference type="SUPFAM" id="SSF54909">
    <property type="entry name" value="Dimeric alpha+beta barrel"/>
    <property type="match status" value="1"/>
</dbReference>
<dbReference type="InterPro" id="IPR019888">
    <property type="entry name" value="Tscrpt_reg_AsnC-like"/>
</dbReference>
<dbReference type="OrthoDB" id="66249at2"/>
<protein>
    <submittedName>
        <fullName evidence="5">DNA-binding transcriptional regulator, Lrp family</fullName>
    </submittedName>
</protein>
<dbReference type="GO" id="GO:0043200">
    <property type="term" value="P:response to amino acid"/>
    <property type="evidence" value="ECO:0007669"/>
    <property type="project" value="TreeGrafter"/>
</dbReference>
<dbReference type="Proteomes" id="UP000053370">
    <property type="component" value="Unassembled WGS sequence"/>
</dbReference>
<dbReference type="Pfam" id="PF01037">
    <property type="entry name" value="AsnC_trans_reg"/>
    <property type="match status" value="1"/>
</dbReference>
<evidence type="ECO:0000256" key="3">
    <source>
        <dbReference type="ARBA" id="ARBA00023163"/>
    </source>
</evidence>
<dbReference type="Pfam" id="PF13412">
    <property type="entry name" value="HTH_24"/>
    <property type="match status" value="1"/>
</dbReference>
<proteinExistence type="predicted"/>
<dbReference type="PRINTS" id="PR00033">
    <property type="entry name" value="HTHASNC"/>
</dbReference>
<accession>A0A0S7BTU0</accession>
<dbReference type="InterPro" id="IPR036388">
    <property type="entry name" value="WH-like_DNA-bd_sf"/>
</dbReference>
<dbReference type="RefSeq" id="WP_062283986.1">
    <property type="nucleotide sequence ID" value="NZ_DF968181.1"/>
</dbReference>
<dbReference type="SMART" id="SM00344">
    <property type="entry name" value="HTH_ASNC"/>
    <property type="match status" value="1"/>
</dbReference>
<evidence type="ECO:0000256" key="1">
    <source>
        <dbReference type="ARBA" id="ARBA00023015"/>
    </source>
</evidence>
<keyword evidence="6" id="KW-1185">Reference proteome</keyword>
<dbReference type="Gene3D" id="1.10.10.10">
    <property type="entry name" value="Winged helix-like DNA-binding domain superfamily/Winged helix DNA-binding domain"/>
    <property type="match status" value="1"/>
</dbReference>
<evidence type="ECO:0000259" key="4">
    <source>
        <dbReference type="PROSITE" id="PS50956"/>
    </source>
</evidence>
<sequence>MDEIDITILNELKANGRATASEISKKIHLSIPAAAERIRKLEQSEIIQQYTIRINRQKTGQKLLAFILINIEKTDTIDQFRERIIQERCVLECHHVAGAYDYLLKVVLEDTQALEVFLSKKLKNIPGVASSNTFITLMTLKEDVSC</sequence>
<dbReference type="InterPro" id="IPR000485">
    <property type="entry name" value="AsnC-type_HTH_dom"/>
</dbReference>
<keyword evidence="1" id="KW-0805">Transcription regulation</keyword>
<dbReference type="AlphaFoldDB" id="A0A0S7BTU0"/>
<feature type="domain" description="HTH asnC-type" evidence="4">
    <location>
        <begin position="1"/>
        <end position="62"/>
    </location>
</feature>
<dbReference type="InterPro" id="IPR019887">
    <property type="entry name" value="Tscrpt_reg_AsnC/Lrp_C"/>
</dbReference>
<dbReference type="PANTHER" id="PTHR30154">
    <property type="entry name" value="LEUCINE-RESPONSIVE REGULATORY PROTEIN"/>
    <property type="match status" value="1"/>
</dbReference>
<dbReference type="PANTHER" id="PTHR30154:SF34">
    <property type="entry name" value="TRANSCRIPTIONAL REGULATOR AZLB"/>
    <property type="match status" value="1"/>
</dbReference>
<gene>
    <name evidence="5" type="ORF">ATC1_13330</name>
</gene>
<dbReference type="InterPro" id="IPR011008">
    <property type="entry name" value="Dimeric_a/b-barrel"/>
</dbReference>
<keyword evidence="3" id="KW-0804">Transcription</keyword>
<dbReference type="Gene3D" id="3.30.70.920">
    <property type="match status" value="1"/>
</dbReference>
<dbReference type="PROSITE" id="PS50956">
    <property type="entry name" value="HTH_ASNC_2"/>
    <property type="match status" value="1"/>
</dbReference>
<dbReference type="EMBL" id="DF968181">
    <property type="protein sequence ID" value="GAP40358.1"/>
    <property type="molecule type" value="Genomic_DNA"/>
</dbReference>
<evidence type="ECO:0000313" key="5">
    <source>
        <dbReference type="EMBL" id="GAP40358.1"/>
    </source>
</evidence>
<evidence type="ECO:0000256" key="2">
    <source>
        <dbReference type="ARBA" id="ARBA00023125"/>
    </source>
</evidence>
<dbReference type="InterPro" id="IPR036390">
    <property type="entry name" value="WH_DNA-bd_sf"/>
</dbReference>
<reference evidence="5" key="1">
    <citation type="journal article" date="2015" name="Genome Announc.">
        <title>Draft Genome Sequence of Anaerolineae Strain TC1, a Novel Isolate from a Methanogenic Wastewater Treatment System.</title>
        <authorList>
            <person name="Matsuura N."/>
            <person name="Tourlousse D.M."/>
            <person name="Sun L."/>
            <person name="Toyonaga M."/>
            <person name="Kuroda K."/>
            <person name="Ohashi A."/>
            <person name="Cruz R."/>
            <person name="Yamaguchi T."/>
            <person name="Sekiguchi Y."/>
        </authorList>
    </citation>
    <scope>NUCLEOTIDE SEQUENCE [LARGE SCALE GENOMIC DNA]</scope>
    <source>
        <strain evidence="5">TC1</strain>
    </source>
</reference>
<dbReference type="STRING" id="1678840.ATC1_13330"/>
<dbReference type="SUPFAM" id="SSF46785">
    <property type="entry name" value="Winged helix' DNA-binding domain"/>
    <property type="match status" value="1"/>
</dbReference>
<evidence type="ECO:0000313" key="6">
    <source>
        <dbReference type="Proteomes" id="UP000053370"/>
    </source>
</evidence>
<keyword evidence="2 5" id="KW-0238">DNA-binding</keyword>
<dbReference type="GO" id="GO:0005829">
    <property type="term" value="C:cytosol"/>
    <property type="evidence" value="ECO:0007669"/>
    <property type="project" value="TreeGrafter"/>
</dbReference>
<dbReference type="GO" id="GO:0043565">
    <property type="term" value="F:sequence-specific DNA binding"/>
    <property type="evidence" value="ECO:0007669"/>
    <property type="project" value="InterPro"/>
</dbReference>
<name>A0A0S7BTU0_9CHLR</name>
<dbReference type="PATRIC" id="fig|1678840.3.peg.1594"/>